<feature type="transmembrane region" description="Helical" evidence="2">
    <location>
        <begin position="158"/>
        <end position="182"/>
    </location>
</feature>
<accession>A0A8W7P1E4</accession>
<dbReference type="EnsemblMetazoa" id="ACOM023588-RA">
    <property type="protein sequence ID" value="ACOM023588-PA.1"/>
    <property type="gene ID" value="ACOM023588"/>
</dbReference>
<keyword evidence="2" id="KW-0472">Membrane</keyword>
<feature type="region of interest" description="Disordered" evidence="1">
    <location>
        <begin position="1"/>
        <end position="21"/>
    </location>
</feature>
<dbReference type="Proteomes" id="UP000075882">
    <property type="component" value="Unassembled WGS sequence"/>
</dbReference>
<sequence>MSIENGKINPNEANFSNGNGVAGRSSVAPDVPFDMLPTFSSCSSSPSSLRATAPFRPAVSTGSLSCSLPPTFDSPIVPPLEAKTDFQSNRPIEIVELLLLQYQVYVRHWCSDVCYECCFRTVLHTRRTLNFNVTRLFSQKFRIVWGGDAVATTTVQRFVVIIIFIAVGNLVTVGFDVTFCIVNRRTGGHRCIARHSTAGPQHRRHATHANENQRKAPRFGGG</sequence>
<keyword evidence="2" id="KW-0812">Transmembrane</keyword>
<evidence type="ECO:0000256" key="1">
    <source>
        <dbReference type="SAM" id="MobiDB-lite"/>
    </source>
</evidence>
<evidence type="ECO:0000256" key="2">
    <source>
        <dbReference type="SAM" id="Phobius"/>
    </source>
</evidence>
<evidence type="ECO:0000313" key="3">
    <source>
        <dbReference type="EnsemblMetazoa" id="ACOM023588-PA.1"/>
    </source>
</evidence>
<protein>
    <submittedName>
        <fullName evidence="3">Uncharacterized protein</fullName>
    </submittedName>
</protein>
<feature type="region of interest" description="Disordered" evidence="1">
    <location>
        <begin position="196"/>
        <end position="222"/>
    </location>
</feature>
<dbReference type="AlphaFoldDB" id="A0A8W7P1E4"/>
<proteinExistence type="predicted"/>
<organism evidence="3">
    <name type="scientific">Anopheles coluzzii</name>
    <name type="common">African malaria mosquito</name>
    <dbReference type="NCBI Taxonomy" id="1518534"/>
    <lineage>
        <taxon>Eukaryota</taxon>
        <taxon>Metazoa</taxon>
        <taxon>Ecdysozoa</taxon>
        <taxon>Arthropoda</taxon>
        <taxon>Hexapoda</taxon>
        <taxon>Insecta</taxon>
        <taxon>Pterygota</taxon>
        <taxon>Neoptera</taxon>
        <taxon>Endopterygota</taxon>
        <taxon>Diptera</taxon>
        <taxon>Nematocera</taxon>
        <taxon>Culicoidea</taxon>
        <taxon>Culicidae</taxon>
        <taxon>Anophelinae</taxon>
        <taxon>Anopheles</taxon>
    </lineage>
</organism>
<keyword evidence="2" id="KW-1133">Transmembrane helix</keyword>
<reference evidence="3" key="1">
    <citation type="submission" date="2022-08" db="UniProtKB">
        <authorList>
            <consortium name="EnsemblMetazoa"/>
        </authorList>
    </citation>
    <scope>IDENTIFICATION</scope>
</reference>
<name>A0A8W7P1E4_ANOCL</name>